<name>A0A060HDF1_XYLFS</name>
<sequence>MKRVLKLFIGSVFFMAYTVAAVTPDTQKNQSHAATMPSVPCPGKDFSSFLERFSNDVTIQRAFTTSPLIQYQVDVTAEPEPKEFKRILQREQIEFPVMPLSQERSRIPLDIEVIKLTSNKAQVRVFKEDTDYQTSYFFKKKGCWTLVKIRYDSL</sequence>
<proteinExistence type="predicted"/>
<reference evidence="2 3" key="1">
    <citation type="submission" date="2013-08" db="EMBL/GenBank/DDBJ databases">
        <authorList>
            <person name="Stouthamer R."/>
            <person name="Nunney L."/>
        </authorList>
    </citation>
    <scope>NUCLEOTIDE SEQUENCE [LARGE SCALE GENOMIC DNA]</scope>
    <source>
        <strain evidence="3">ann-1</strain>
    </source>
</reference>
<dbReference type="HOGENOM" id="CLU_099066_1_0_6"/>
<dbReference type="PATRIC" id="fig|155920.8.peg.173"/>
<organism evidence="2 3">
    <name type="scientific">Xylella fastidiosa subsp. sandyi Ann-1</name>
    <dbReference type="NCBI Taxonomy" id="155920"/>
    <lineage>
        <taxon>Bacteria</taxon>
        <taxon>Pseudomonadati</taxon>
        <taxon>Pseudomonadota</taxon>
        <taxon>Gammaproteobacteria</taxon>
        <taxon>Lysobacterales</taxon>
        <taxon>Lysobacteraceae</taxon>
        <taxon>Xylella</taxon>
    </lineage>
</organism>
<dbReference type="KEGG" id="xfs:D934_00710"/>
<evidence type="ECO:0000313" key="2">
    <source>
        <dbReference type="EMBL" id="AIC10927.1"/>
    </source>
</evidence>
<accession>A0A060HDF1</accession>
<keyword evidence="1" id="KW-0732">Signal</keyword>
<protein>
    <recommendedName>
        <fullName evidence="4">DUF4348 domain-containing protein</fullName>
    </recommendedName>
</protein>
<feature type="chain" id="PRO_5001583272" description="DUF4348 domain-containing protein" evidence="1">
    <location>
        <begin position="21"/>
        <end position="154"/>
    </location>
</feature>
<dbReference type="Proteomes" id="UP000027215">
    <property type="component" value="Chromosome"/>
</dbReference>
<feature type="signal peptide" evidence="1">
    <location>
        <begin position="1"/>
        <end position="20"/>
    </location>
</feature>
<gene>
    <name evidence="2" type="ORF">D934_00710</name>
</gene>
<dbReference type="AlphaFoldDB" id="A0A060HDF1"/>
<dbReference type="EMBL" id="CP006696">
    <property type="protein sequence ID" value="AIC10927.1"/>
    <property type="molecule type" value="Genomic_DNA"/>
</dbReference>
<dbReference type="RefSeq" id="WP_024749174.1">
    <property type="nucleotide sequence ID" value="NZ_CP006696.1"/>
</dbReference>
<evidence type="ECO:0000256" key="1">
    <source>
        <dbReference type="SAM" id="SignalP"/>
    </source>
</evidence>
<evidence type="ECO:0000313" key="3">
    <source>
        <dbReference type="Proteomes" id="UP000027215"/>
    </source>
</evidence>
<evidence type="ECO:0008006" key="4">
    <source>
        <dbReference type="Google" id="ProtNLM"/>
    </source>
</evidence>